<evidence type="ECO:0000256" key="1">
    <source>
        <dbReference type="ARBA" id="ARBA00007619"/>
    </source>
</evidence>
<feature type="region of interest" description="Disordered" evidence="5">
    <location>
        <begin position="1"/>
        <end position="73"/>
    </location>
</feature>
<dbReference type="InterPro" id="IPR046347">
    <property type="entry name" value="bZIP_sf"/>
</dbReference>
<dbReference type="InterPro" id="IPR000837">
    <property type="entry name" value="AP-1"/>
</dbReference>
<keyword evidence="2" id="KW-0238">DNA-binding</keyword>
<accession>A0A3L8Q9Q6</accession>
<protein>
    <recommendedName>
        <fullName evidence="3">Protein c-Fos</fullName>
    </recommendedName>
    <alternativeName>
        <fullName evidence="4">Cellular oncogene fos</fullName>
    </alternativeName>
</protein>
<dbReference type="GO" id="GO:0000978">
    <property type="term" value="F:RNA polymerase II cis-regulatory region sequence-specific DNA binding"/>
    <property type="evidence" value="ECO:0007669"/>
    <property type="project" value="TreeGrafter"/>
</dbReference>
<dbReference type="PROSITE" id="PS50217">
    <property type="entry name" value="BZIP"/>
    <property type="match status" value="1"/>
</dbReference>
<comment type="caution">
    <text evidence="7">The sequence shown here is derived from an EMBL/GenBank/DDBJ whole genome shotgun (WGS) entry which is preliminary data.</text>
</comment>
<dbReference type="AlphaFoldDB" id="A0A3L8Q9Q6"/>
<dbReference type="GO" id="GO:0000981">
    <property type="term" value="F:DNA-binding transcription factor activity, RNA polymerase II-specific"/>
    <property type="evidence" value="ECO:0007669"/>
    <property type="project" value="TreeGrafter"/>
</dbReference>
<feature type="region of interest" description="Disordered" evidence="5">
    <location>
        <begin position="190"/>
        <end position="220"/>
    </location>
</feature>
<evidence type="ECO:0000256" key="4">
    <source>
        <dbReference type="ARBA" id="ARBA00031103"/>
    </source>
</evidence>
<dbReference type="SMART" id="SM00338">
    <property type="entry name" value="BRLZ"/>
    <property type="match status" value="1"/>
</dbReference>
<keyword evidence="8" id="KW-1185">Reference proteome</keyword>
<dbReference type="OrthoDB" id="5866312at2759"/>
<dbReference type="PANTHER" id="PTHR23351">
    <property type="entry name" value="FOS TRANSCRIPTION FACTOR-RELATED"/>
    <property type="match status" value="1"/>
</dbReference>
<feature type="compositionally biased region" description="Low complexity" evidence="5">
    <location>
        <begin position="434"/>
        <end position="446"/>
    </location>
</feature>
<dbReference type="PANTHER" id="PTHR23351:SF4">
    <property type="entry name" value="PROTEIN C-FOS"/>
    <property type="match status" value="1"/>
</dbReference>
<dbReference type="Proteomes" id="UP000276834">
    <property type="component" value="Unassembled WGS sequence"/>
</dbReference>
<dbReference type="PRINTS" id="PR00042">
    <property type="entry name" value="LEUZIPPRFOS"/>
</dbReference>
<comment type="similarity">
    <text evidence="1">Belongs to the bZIP family. Fos subfamily.</text>
</comment>
<reference evidence="7 8" key="1">
    <citation type="journal article" date="2018" name="Proc. R. Soc. B">
        <title>A non-coding region near Follistatin controls head colour polymorphism in the Gouldian finch.</title>
        <authorList>
            <person name="Toomey M.B."/>
            <person name="Marques C.I."/>
            <person name="Andrade P."/>
            <person name="Araujo P.M."/>
            <person name="Sabatino S."/>
            <person name="Gazda M.A."/>
            <person name="Afonso S."/>
            <person name="Lopes R.J."/>
            <person name="Corbo J.C."/>
            <person name="Carneiro M."/>
        </authorList>
    </citation>
    <scope>NUCLEOTIDE SEQUENCE [LARGE SCALE GENOMIC DNA]</scope>
    <source>
        <strain evidence="7">Red01</strain>
        <tissue evidence="7">Muscle</tissue>
    </source>
</reference>
<gene>
    <name evidence="7" type="ORF">DV515_00017639</name>
</gene>
<evidence type="ECO:0000313" key="8">
    <source>
        <dbReference type="Proteomes" id="UP000276834"/>
    </source>
</evidence>
<dbReference type="PROSITE" id="PS00036">
    <property type="entry name" value="BZIP_BASIC"/>
    <property type="match status" value="1"/>
</dbReference>
<sequence length="452" mass="48160">MGGRPPPVGAGGTSPVTSREGIKGRHGAVLQQLRQPRRWSGETRGADQAQGRTQPTPPRFIPKDTLPPSHHLSPSACAYRADMMYQGFAGEYEAPSSRCSSASPAGDSLTYYPSPADSFSSMGSPVNPQDFCTDLAASSASFVPTVTAISTSPDLQWLVQPTLISSVAPSQSRGHPYGVSAAAPTTYSRPAVLKAPGGRGQSIGRRGKVEQLSPEEEEKRRIRRERNKMAAAKCRNRRRELTDTLQAETDQLEEEKSALQAEIANLLKEKEKLEFILAAHRPACKMPEELCFSEELAAASAATALDLGTPSPPMTEEAAFALPLMPEAPPAVPPKETSSSGLELKAEPFDELLFSTGPREASRSVPDMDLPGASSFYPSDWESLTAGTSGELEPLCTPVVTCTPCPSTYTSTFVFTYPEAEAFPSCAAAHRKGSSSNEPSSDSLSSPTLLAL</sequence>
<evidence type="ECO:0000313" key="7">
    <source>
        <dbReference type="EMBL" id="RLV64057.1"/>
    </source>
</evidence>
<dbReference type="InterPro" id="IPR004827">
    <property type="entry name" value="bZIP"/>
</dbReference>
<dbReference type="Gene3D" id="1.20.5.170">
    <property type="match status" value="1"/>
</dbReference>
<dbReference type="Pfam" id="PF00170">
    <property type="entry name" value="bZIP_1"/>
    <property type="match status" value="1"/>
</dbReference>
<evidence type="ECO:0000256" key="5">
    <source>
        <dbReference type="SAM" id="MobiDB-lite"/>
    </source>
</evidence>
<name>A0A3L8Q9Q6_CHLGU</name>
<evidence type="ECO:0000256" key="2">
    <source>
        <dbReference type="ARBA" id="ARBA00023125"/>
    </source>
</evidence>
<evidence type="ECO:0000256" key="3">
    <source>
        <dbReference type="ARBA" id="ARBA00029563"/>
    </source>
</evidence>
<evidence type="ECO:0000259" key="6">
    <source>
        <dbReference type="PROSITE" id="PS50217"/>
    </source>
</evidence>
<proteinExistence type="inferred from homology"/>
<dbReference type="SUPFAM" id="SSF57959">
    <property type="entry name" value="Leucine zipper domain"/>
    <property type="match status" value="1"/>
</dbReference>
<feature type="region of interest" description="Disordered" evidence="5">
    <location>
        <begin position="428"/>
        <end position="452"/>
    </location>
</feature>
<dbReference type="FunFam" id="1.20.5.170:FF:000006">
    <property type="entry name" value="fos-related antigen 2 isoform X1"/>
    <property type="match status" value="1"/>
</dbReference>
<feature type="domain" description="BZIP" evidence="6">
    <location>
        <begin position="217"/>
        <end position="280"/>
    </location>
</feature>
<dbReference type="CDD" id="cd14721">
    <property type="entry name" value="bZIP_Fos"/>
    <property type="match status" value="1"/>
</dbReference>
<dbReference type="STRING" id="44316.ENSEGOP00005012954"/>
<organism evidence="7 8">
    <name type="scientific">Chloebia gouldiae</name>
    <name type="common">Gouldian finch</name>
    <name type="synonym">Erythrura gouldiae</name>
    <dbReference type="NCBI Taxonomy" id="44316"/>
    <lineage>
        <taxon>Eukaryota</taxon>
        <taxon>Metazoa</taxon>
        <taxon>Chordata</taxon>
        <taxon>Craniata</taxon>
        <taxon>Vertebrata</taxon>
        <taxon>Euteleostomi</taxon>
        <taxon>Archelosauria</taxon>
        <taxon>Archosauria</taxon>
        <taxon>Dinosauria</taxon>
        <taxon>Saurischia</taxon>
        <taxon>Theropoda</taxon>
        <taxon>Coelurosauria</taxon>
        <taxon>Aves</taxon>
        <taxon>Neognathae</taxon>
        <taxon>Neoaves</taxon>
        <taxon>Telluraves</taxon>
        <taxon>Australaves</taxon>
        <taxon>Passeriformes</taxon>
        <taxon>Passeroidea</taxon>
        <taxon>Passeridae</taxon>
        <taxon>Chloebia</taxon>
    </lineage>
</organism>
<dbReference type="GO" id="GO:0005634">
    <property type="term" value="C:nucleus"/>
    <property type="evidence" value="ECO:0007669"/>
    <property type="project" value="TreeGrafter"/>
</dbReference>
<dbReference type="EMBL" id="QUSF01001392">
    <property type="protein sequence ID" value="RLV64057.1"/>
    <property type="molecule type" value="Genomic_DNA"/>
</dbReference>